<reference evidence="3 4" key="1">
    <citation type="journal article" date="2018" name="Nat. Ecol. Evol.">
        <title>Pezizomycetes genomes reveal the molecular basis of ectomycorrhizal truffle lifestyle.</title>
        <authorList>
            <person name="Murat C."/>
            <person name="Payen T."/>
            <person name="Noel B."/>
            <person name="Kuo A."/>
            <person name="Morin E."/>
            <person name="Chen J."/>
            <person name="Kohler A."/>
            <person name="Krizsan K."/>
            <person name="Balestrini R."/>
            <person name="Da Silva C."/>
            <person name="Montanini B."/>
            <person name="Hainaut M."/>
            <person name="Levati E."/>
            <person name="Barry K.W."/>
            <person name="Belfiori B."/>
            <person name="Cichocki N."/>
            <person name="Clum A."/>
            <person name="Dockter R.B."/>
            <person name="Fauchery L."/>
            <person name="Guy J."/>
            <person name="Iotti M."/>
            <person name="Le Tacon F."/>
            <person name="Lindquist E.A."/>
            <person name="Lipzen A."/>
            <person name="Malagnac F."/>
            <person name="Mello A."/>
            <person name="Molinier V."/>
            <person name="Miyauchi S."/>
            <person name="Poulain J."/>
            <person name="Riccioni C."/>
            <person name="Rubini A."/>
            <person name="Sitrit Y."/>
            <person name="Splivallo R."/>
            <person name="Traeger S."/>
            <person name="Wang M."/>
            <person name="Zifcakova L."/>
            <person name="Wipf D."/>
            <person name="Zambonelli A."/>
            <person name="Paolocci F."/>
            <person name="Nowrousian M."/>
            <person name="Ottonello S."/>
            <person name="Baldrian P."/>
            <person name="Spatafora J.W."/>
            <person name="Henrissat B."/>
            <person name="Nagy L.G."/>
            <person name="Aury J.M."/>
            <person name="Wincker P."/>
            <person name="Grigoriev I.V."/>
            <person name="Bonfante P."/>
            <person name="Martin F.M."/>
        </authorList>
    </citation>
    <scope>NUCLEOTIDE SEQUENCE [LARGE SCALE GENOMIC DNA]</scope>
    <source>
        <strain evidence="3 4">RN42</strain>
    </source>
</reference>
<keyword evidence="4" id="KW-1185">Reference proteome</keyword>
<keyword evidence="2" id="KW-0732">Signal</keyword>
<dbReference type="Pfam" id="PF11327">
    <property type="entry name" value="Egh16-like"/>
    <property type="match status" value="1"/>
</dbReference>
<dbReference type="PANTHER" id="PTHR34618">
    <property type="entry name" value="SURFACE PROTEIN MAS1, PUTATIVE-RELATED"/>
    <property type="match status" value="1"/>
</dbReference>
<feature type="signal peptide" evidence="2">
    <location>
        <begin position="1"/>
        <end position="23"/>
    </location>
</feature>
<feature type="region of interest" description="Disordered" evidence="1">
    <location>
        <begin position="41"/>
        <end position="76"/>
    </location>
</feature>
<feature type="compositionally biased region" description="Low complexity" evidence="1">
    <location>
        <begin position="227"/>
        <end position="246"/>
    </location>
</feature>
<dbReference type="Proteomes" id="UP000275078">
    <property type="component" value="Unassembled WGS sequence"/>
</dbReference>
<name>A0A3N4IA98_ASCIM</name>
<feature type="chain" id="PRO_5018049881" description="GEgh 16 protein" evidence="2">
    <location>
        <begin position="24"/>
        <end position="280"/>
    </location>
</feature>
<proteinExistence type="predicted"/>
<dbReference type="PANTHER" id="PTHR34618:SF4">
    <property type="entry name" value="CAS1"/>
    <property type="match status" value="1"/>
</dbReference>
<evidence type="ECO:0008006" key="5">
    <source>
        <dbReference type="Google" id="ProtNLM"/>
    </source>
</evidence>
<gene>
    <name evidence="3" type="ORF">BJ508DRAFT_208309</name>
</gene>
<sequence length="280" mass="28668">MQSFISIASVAFIIFQTVAQVAGHGAIINAVGNVGGQGRALAVDPSTPRDGTRRRPFQQDSTRFRSGPTGCGETLQNGEINIASSMSALVNDMGGLPQVTAGGELTMTLHQVNADGAGPYTCMIDMSGTGASYTSIVVTQNVPGSRRGRNRDGEASDFPLVAQLPANMQCTGSMAGMTGICMVRCQNPARAGPFGGCVPIQQVQDAPPAVAPVDAPNDEEGVAPVDASAAAGSSRSGSSSGSVANGVSRFSGRIARGLVERERAMAREAASDDDSEEECD</sequence>
<feature type="region of interest" description="Disordered" evidence="1">
    <location>
        <begin position="208"/>
        <end position="246"/>
    </location>
</feature>
<dbReference type="OrthoDB" id="3241054at2759"/>
<evidence type="ECO:0000256" key="1">
    <source>
        <dbReference type="SAM" id="MobiDB-lite"/>
    </source>
</evidence>
<dbReference type="AlphaFoldDB" id="A0A3N4IA98"/>
<organism evidence="3 4">
    <name type="scientific">Ascobolus immersus RN42</name>
    <dbReference type="NCBI Taxonomy" id="1160509"/>
    <lineage>
        <taxon>Eukaryota</taxon>
        <taxon>Fungi</taxon>
        <taxon>Dikarya</taxon>
        <taxon>Ascomycota</taxon>
        <taxon>Pezizomycotina</taxon>
        <taxon>Pezizomycetes</taxon>
        <taxon>Pezizales</taxon>
        <taxon>Ascobolaceae</taxon>
        <taxon>Ascobolus</taxon>
    </lineage>
</organism>
<accession>A0A3N4IA98</accession>
<evidence type="ECO:0000256" key="2">
    <source>
        <dbReference type="SAM" id="SignalP"/>
    </source>
</evidence>
<dbReference type="InterPro" id="IPR021476">
    <property type="entry name" value="Egh16-like"/>
</dbReference>
<dbReference type="STRING" id="1160509.A0A3N4IA98"/>
<evidence type="ECO:0000313" key="3">
    <source>
        <dbReference type="EMBL" id="RPA82386.1"/>
    </source>
</evidence>
<evidence type="ECO:0000313" key="4">
    <source>
        <dbReference type="Proteomes" id="UP000275078"/>
    </source>
</evidence>
<protein>
    <recommendedName>
        <fullName evidence="5">GEgh 16 protein</fullName>
    </recommendedName>
</protein>
<dbReference type="EMBL" id="ML119672">
    <property type="protein sequence ID" value="RPA82386.1"/>
    <property type="molecule type" value="Genomic_DNA"/>
</dbReference>